<evidence type="ECO:0000256" key="6">
    <source>
        <dbReference type="ARBA" id="ARBA00022723"/>
    </source>
</evidence>
<dbReference type="GO" id="GO:0006325">
    <property type="term" value="P:chromatin organization"/>
    <property type="evidence" value="ECO:0007669"/>
    <property type="project" value="UniProtKB-KW"/>
</dbReference>
<evidence type="ECO:0000256" key="13">
    <source>
        <dbReference type="PROSITE-ProRule" id="PRU00175"/>
    </source>
</evidence>
<evidence type="ECO:0000256" key="14">
    <source>
        <dbReference type="RuleBase" id="RU365038"/>
    </source>
</evidence>
<feature type="region of interest" description="Disordered" evidence="15">
    <location>
        <begin position="30"/>
        <end position="56"/>
    </location>
</feature>
<evidence type="ECO:0000256" key="15">
    <source>
        <dbReference type="SAM" id="MobiDB-lite"/>
    </source>
</evidence>
<feature type="compositionally biased region" description="Low complexity" evidence="15">
    <location>
        <begin position="44"/>
        <end position="56"/>
    </location>
</feature>
<comment type="caution">
    <text evidence="17">The sequence shown here is derived from an EMBL/GenBank/DDBJ whole genome shotgun (WGS) entry which is preliminary data.</text>
</comment>
<feature type="compositionally biased region" description="Polar residues" evidence="15">
    <location>
        <begin position="32"/>
        <end position="43"/>
    </location>
</feature>
<keyword evidence="6 14" id="KW-0479">Metal-binding</keyword>
<evidence type="ECO:0000256" key="4">
    <source>
        <dbReference type="ARBA" id="ARBA00005555"/>
    </source>
</evidence>
<dbReference type="GO" id="GO:0016567">
    <property type="term" value="P:protein ubiquitination"/>
    <property type="evidence" value="ECO:0007669"/>
    <property type="project" value="UniProtKB-UniRule"/>
</dbReference>
<keyword evidence="11 14" id="KW-0175">Coiled coil</keyword>
<keyword evidence="10 14" id="KW-0156">Chromatin regulator</keyword>
<evidence type="ECO:0000259" key="16">
    <source>
        <dbReference type="PROSITE" id="PS50089"/>
    </source>
</evidence>
<comment type="catalytic activity">
    <reaction evidence="1 14">
        <text>S-ubiquitinyl-[E2 ubiquitin-conjugating enzyme]-L-cysteine + [acceptor protein]-L-lysine = [E2 ubiquitin-conjugating enzyme]-L-cysteine + N(6)-ubiquitinyl-[acceptor protein]-L-lysine.</text>
        <dbReference type="EC" id="2.3.2.27"/>
    </reaction>
</comment>
<keyword evidence="9 14" id="KW-0862">Zinc</keyword>
<dbReference type="PROSITE" id="PS50089">
    <property type="entry name" value="ZF_RING_2"/>
    <property type="match status" value="1"/>
</dbReference>
<protein>
    <recommendedName>
        <fullName evidence="14">E3 ubiquitin protein ligase</fullName>
        <ecNumber evidence="14">2.3.2.27</ecNumber>
    </recommendedName>
</protein>
<evidence type="ECO:0000256" key="10">
    <source>
        <dbReference type="ARBA" id="ARBA00022853"/>
    </source>
</evidence>
<evidence type="ECO:0000256" key="11">
    <source>
        <dbReference type="ARBA" id="ARBA00023054"/>
    </source>
</evidence>
<dbReference type="PROSITE" id="PS00518">
    <property type="entry name" value="ZF_RING_1"/>
    <property type="match status" value="1"/>
</dbReference>
<keyword evidence="17" id="KW-0012">Acyltransferase</keyword>
<evidence type="ECO:0000256" key="12">
    <source>
        <dbReference type="ARBA" id="ARBA00023242"/>
    </source>
</evidence>
<dbReference type="GO" id="GO:0005634">
    <property type="term" value="C:nucleus"/>
    <property type="evidence" value="ECO:0007669"/>
    <property type="project" value="UniProtKB-SubCell"/>
</dbReference>
<name>A0AAD9DE19_9STRA</name>
<gene>
    <name evidence="17" type="ORF">QTG54_004724</name>
</gene>
<evidence type="ECO:0000256" key="8">
    <source>
        <dbReference type="ARBA" id="ARBA00022786"/>
    </source>
</evidence>
<evidence type="ECO:0000313" key="18">
    <source>
        <dbReference type="Proteomes" id="UP001224775"/>
    </source>
</evidence>
<keyword evidence="8 14" id="KW-0833">Ubl conjugation pathway</keyword>
<dbReference type="GO" id="GO:0061630">
    <property type="term" value="F:ubiquitin protein ligase activity"/>
    <property type="evidence" value="ECO:0007669"/>
    <property type="project" value="UniProtKB-EC"/>
</dbReference>
<feature type="region of interest" description="Disordered" evidence="15">
    <location>
        <begin position="260"/>
        <end position="293"/>
    </location>
</feature>
<dbReference type="InterPro" id="IPR013956">
    <property type="entry name" value="E3_ubiquit_lig_Bre1"/>
</dbReference>
<dbReference type="SUPFAM" id="SSF57850">
    <property type="entry name" value="RING/U-box"/>
    <property type="match status" value="1"/>
</dbReference>
<dbReference type="Gene3D" id="3.30.40.10">
    <property type="entry name" value="Zinc/RING finger domain, C3HC4 (zinc finger)"/>
    <property type="match status" value="1"/>
</dbReference>
<evidence type="ECO:0000313" key="17">
    <source>
        <dbReference type="EMBL" id="KAK1744191.1"/>
    </source>
</evidence>
<evidence type="ECO:0000256" key="5">
    <source>
        <dbReference type="ARBA" id="ARBA00022679"/>
    </source>
</evidence>
<dbReference type="InterPro" id="IPR001841">
    <property type="entry name" value="Znf_RING"/>
</dbReference>
<keyword evidence="12 14" id="KW-0539">Nucleus</keyword>
<dbReference type="InterPro" id="IPR013083">
    <property type="entry name" value="Znf_RING/FYVE/PHD"/>
</dbReference>
<evidence type="ECO:0000256" key="1">
    <source>
        <dbReference type="ARBA" id="ARBA00000900"/>
    </source>
</evidence>
<evidence type="ECO:0000256" key="7">
    <source>
        <dbReference type="ARBA" id="ARBA00022771"/>
    </source>
</evidence>
<dbReference type="PANTHER" id="PTHR23163:SF0">
    <property type="entry name" value="E3 UBIQUITIN-PROTEIN LIGASE BRE1"/>
    <property type="match status" value="1"/>
</dbReference>
<dbReference type="PANTHER" id="PTHR23163">
    <property type="entry name" value="RING FINGER PROTEIN-RELATED"/>
    <property type="match status" value="1"/>
</dbReference>
<dbReference type="EC" id="2.3.2.27" evidence="14"/>
<keyword evidence="18" id="KW-1185">Reference proteome</keyword>
<sequence length="573" mass="63840">MSMEDVLKAVEKEDNGISFMETLATLDGANENKASSSPTATVLSSPATAASKETSAASSEEVAQLKKHVQDVQVVAETREKKIAELLTEKEEQLKRINSLLLPKESNNNEPNDEAIRKTPLFIDMMGKLRTSERLSAEHKKDAEKIRESWAAAKGDLDLAKKTLADMEGKHERRWVELISQYSQPESSSKGEAADLDGKDLFTNAKKTAELEIKLHQALESVSRMDTVRATLNDALKMNEQLQSKLEDLKSKNAKMVAEKAAARASNKEADPLKSPELLKKQSTGSGDPTIEKLQRDYRRARKEVSAAVLSKDQAKLKQERAEKERDTLMKTNARLLKQSSEKDDMNAKSLSTILHLKQRNEELQTLSAKLKEKASSAQQLALAARLAANAKDRVGEEAVKEKETLDEIVKQLKEECETLRKEKEQMDGLILQSKESTAAVAKDRDAARARCDELVSENRKKEDEKMQMMESLAVAKKEATEAAMKVASIAGSTGGGDAASSFTIEQLKGQVTYLDRKINCPVCNTREKKCILLRCRHMFCQQCVDVNIKNRSRKCPACAQRFDMKDVAEIWL</sequence>
<organism evidence="17 18">
    <name type="scientific">Skeletonema marinoi</name>
    <dbReference type="NCBI Taxonomy" id="267567"/>
    <lineage>
        <taxon>Eukaryota</taxon>
        <taxon>Sar</taxon>
        <taxon>Stramenopiles</taxon>
        <taxon>Ochrophyta</taxon>
        <taxon>Bacillariophyta</taxon>
        <taxon>Coscinodiscophyceae</taxon>
        <taxon>Thalassiosirophycidae</taxon>
        <taxon>Thalassiosirales</taxon>
        <taxon>Skeletonemataceae</taxon>
        <taxon>Skeletonema</taxon>
        <taxon>Skeletonema marinoi-dohrnii complex</taxon>
    </lineage>
</organism>
<evidence type="ECO:0000256" key="3">
    <source>
        <dbReference type="ARBA" id="ARBA00004906"/>
    </source>
</evidence>
<proteinExistence type="inferred from homology"/>
<dbReference type="Proteomes" id="UP001224775">
    <property type="component" value="Unassembled WGS sequence"/>
</dbReference>
<evidence type="ECO:0000256" key="2">
    <source>
        <dbReference type="ARBA" id="ARBA00004123"/>
    </source>
</evidence>
<keyword evidence="7 13" id="KW-0863">Zinc-finger</keyword>
<dbReference type="EMBL" id="JATAAI010000007">
    <property type="protein sequence ID" value="KAK1744191.1"/>
    <property type="molecule type" value="Genomic_DNA"/>
</dbReference>
<comment type="subcellular location">
    <subcellularLocation>
        <location evidence="2 14">Nucleus</location>
    </subcellularLocation>
</comment>
<comment type="similarity">
    <text evidence="4 14">Belongs to the BRE1 family.</text>
</comment>
<reference evidence="17" key="1">
    <citation type="submission" date="2023-06" db="EMBL/GenBank/DDBJ databases">
        <title>Survivors Of The Sea: Transcriptome response of Skeletonema marinoi to long-term dormancy.</title>
        <authorList>
            <person name="Pinder M.I.M."/>
            <person name="Kourtchenko O."/>
            <person name="Robertson E.K."/>
            <person name="Larsson T."/>
            <person name="Maumus F."/>
            <person name="Osuna-Cruz C.M."/>
            <person name="Vancaester E."/>
            <person name="Stenow R."/>
            <person name="Vandepoele K."/>
            <person name="Ploug H."/>
            <person name="Bruchert V."/>
            <person name="Godhe A."/>
            <person name="Topel M."/>
        </authorList>
    </citation>
    <scope>NUCLEOTIDE SEQUENCE</scope>
    <source>
        <strain evidence="17">R05AC</strain>
    </source>
</reference>
<evidence type="ECO:0000256" key="9">
    <source>
        <dbReference type="ARBA" id="ARBA00022833"/>
    </source>
</evidence>
<dbReference type="GO" id="GO:0008270">
    <property type="term" value="F:zinc ion binding"/>
    <property type="evidence" value="ECO:0007669"/>
    <property type="project" value="UniProtKB-KW"/>
</dbReference>
<comment type="pathway">
    <text evidence="3 14">Protein modification; protein ubiquitination.</text>
</comment>
<feature type="domain" description="RING-type" evidence="16">
    <location>
        <begin position="521"/>
        <end position="559"/>
    </location>
</feature>
<dbReference type="SMART" id="SM00184">
    <property type="entry name" value="RING"/>
    <property type="match status" value="1"/>
</dbReference>
<dbReference type="InterPro" id="IPR017907">
    <property type="entry name" value="Znf_RING_CS"/>
</dbReference>
<dbReference type="AlphaFoldDB" id="A0AAD9DE19"/>
<dbReference type="Pfam" id="PF13920">
    <property type="entry name" value="zf-C3HC4_3"/>
    <property type="match status" value="1"/>
</dbReference>
<dbReference type="CDD" id="cd16499">
    <property type="entry name" value="RING-HC_Bre1-like"/>
    <property type="match status" value="1"/>
</dbReference>
<dbReference type="GO" id="GO:0033503">
    <property type="term" value="C:HULC complex"/>
    <property type="evidence" value="ECO:0007669"/>
    <property type="project" value="TreeGrafter"/>
</dbReference>
<accession>A0AAD9DE19</accession>
<keyword evidence="5 14" id="KW-0808">Transferase</keyword>
<feature type="compositionally biased region" description="Basic and acidic residues" evidence="15">
    <location>
        <begin position="260"/>
        <end position="280"/>
    </location>
</feature>